<dbReference type="PANTHER" id="PTHR10622">
    <property type="entry name" value="HET DOMAIN-CONTAINING PROTEIN"/>
    <property type="match status" value="1"/>
</dbReference>
<dbReference type="EMBL" id="JAGMUU010000014">
    <property type="protein sequence ID" value="KAH7139679.1"/>
    <property type="molecule type" value="Genomic_DNA"/>
</dbReference>
<organism evidence="3 4">
    <name type="scientific">Dactylonectria estremocensis</name>
    <dbReference type="NCBI Taxonomy" id="1079267"/>
    <lineage>
        <taxon>Eukaryota</taxon>
        <taxon>Fungi</taxon>
        <taxon>Dikarya</taxon>
        <taxon>Ascomycota</taxon>
        <taxon>Pezizomycotina</taxon>
        <taxon>Sordariomycetes</taxon>
        <taxon>Hypocreomycetidae</taxon>
        <taxon>Hypocreales</taxon>
        <taxon>Nectriaceae</taxon>
        <taxon>Dactylonectria</taxon>
    </lineage>
</organism>
<dbReference type="InterPro" id="IPR010730">
    <property type="entry name" value="HET"/>
</dbReference>
<gene>
    <name evidence="3" type="ORF">B0J13DRAFT_422659</name>
</gene>
<dbReference type="InterPro" id="IPR058525">
    <property type="entry name" value="DUF8212"/>
</dbReference>
<feature type="domain" description="Heterokaryon incompatibility" evidence="1">
    <location>
        <begin position="23"/>
        <end position="122"/>
    </location>
</feature>
<dbReference type="Pfam" id="PF06985">
    <property type="entry name" value="HET"/>
    <property type="match status" value="1"/>
</dbReference>
<sequence length="296" mass="33394">MRLINTYTMQLAGPFFSADVPAYAILSHTWGPKELCLQDMANVSQHKHKAGYRKIKRFCERALSDGYIYGWVDTVCIDKTSSAELSEAINSMFKWYKNSGVCYAVLEDLHTNKGSTTLRHLKKCKWFTRGWTLQELIAPETVTFVNAYWDEVGSKTEPKWGGMITNITTIDGGTLLGLSPKRISIAIRMSWASRRETCRTEDLAYSLLGLFGINMHLLYGEGSKAFIRLQEEILRATDDHSIFAWSTDTALYPSETDHWGLLAPSLACFRDADDYVPVRGLGYTGHALTSRGIHLK</sequence>
<dbReference type="Pfam" id="PF26640">
    <property type="entry name" value="DUF8212"/>
    <property type="match status" value="1"/>
</dbReference>
<dbReference type="PANTHER" id="PTHR10622:SF10">
    <property type="entry name" value="HET DOMAIN-CONTAINING PROTEIN"/>
    <property type="match status" value="1"/>
</dbReference>
<dbReference type="OrthoDB" id="20872at2759"/>
<reference evidence="3" key="1">
    <citation type="journal article" date="2021" name="Nat. Commun.">
        <title>Genetic determinants of endophytism in the Arabidopsis root mycobiome.</title>
        <authorList>
            <person name="Mesny F."/>
            <person name="Miyauchi S."/>
            <person name="Thiergart T."/>
            <person name="Pickel B."/>
            <person name="Atanasova L."/>
            <person name="Karlsson M."/>
            <person name="Huettel B."/>
            <person name="Barry K.W."/>
            <person name="Haridas S."/>
            <person name="Chen C."/>
            <person name="Bauer D."/>
            <person name="Andreopoulos W."/>
            <person name="Pangilinan J."/>
            <person name="LaButti K."/>
            <person name="Riley R."/>
            <person name="Lipzen A."/>
            <person name="Clum A."/>
            <person name="Drula E."/>
            <person name="Henrissat B."/>
            <person name="Kohler A."/>
            <person name="Grigoriev I.V."/>
            <person name="Martin F.M."/>
            <person name="Hacquard S."/>
        </authorList>
    </citation>
    <scope>NUCLEOTIDE SEQUENCE</scope>
    <source>
        <strain evidence="3">MPI-CAGE-AT-0021</strain>
    </source>
</reference>
<keyword evidence="4" id="KW-1185">Reference proteome</keyword>
<evidence type="ECO:0000313" key="3">
    <source>
        <dbReference type="EMBL" id="KAH7139679.1"/>
    </source>
</evidence>
<dbReference type="AlphaFoldDB" id="A0A9P9EMA4"/>
<accession>A0A9P9EMA4</accession>
<dbReference type="Proteomes" id="UP000717696">
    <property type="component" value="Unassembled WGS sequence"/>
</dbReference>
<evidence type="ECO:0000259" key="2">
    <source>
        <dbReference type="Pfam" id="PF26640"/>
    </source>
</evidence>
<proteinExistence type="predicted"/>
<evidence type="ECO:0000259" key="1">
    <source>
        <dbReference type="Pfam" id="PF06985"/>
    </source>
</evidence>
<comment type="caution">
    <text evidence="3">The sequence shown here is derived from an EMBL/GenBank/DDBJ whole genome shotgun (WGS) entry which is preliminary data.</text>
</comment>
<feature type="domain" description="DUF8212" evidence="2">
    <location>
        <begin position="224"/>
        <end position="247"/>
    </location>
</feature>
<evidence type="ECO:0000313" key="4">
    <source>
        <dbReference type="Proteomes" id="UP000717696"/>
    </source>
</evidence>
<name>A0A9P9EMA4_9HYPO</name>
<feature type="non-terminal residue" evidence="3">
    <location>
        <position position="296"/>
    </location>
</feature>
<protein>
    <submittedName>
        <fullName evidence="3">Heterokaryon incompatibility protein-domain-containing protein</fullName>
    </submittedName>
</protein>